<protein>
    <submittedName>
        <fullName evidence="1">Uncharacterized protein</fullName>
    </submittedName>
</protein>
<accession>A0ACC6FRN8</accession>
<gene>
    <name evidence="1" type="ORF">NYG90_03850</name>
</gene>
<organism evidence="1 2">
    <name type="scientific">Helicobacter zhangjianzhongii</name>
    <dbReference type="NCBI Taxonomy" id="2974574"/>
    <lineage>
        <taxon>Bacteria</taxon>
        <taxon>Pseudomonadati</taxon>
        <taxon>Campylobacterota</taxon>
        <taxon>Epsilonproteobacteria</taxon>
        <taxon>Campylobacterales</taxon>
        <taxon>Helicobacteraceae</taxon>
        <taxon>Helicobacter</taxon>
    </lineage>
</organism>
<dbReference type="EMBL" id="JANURN010000003">
    <property type="protein sequence ID" value="MDL0081820.1"/>
    <property type="molecule type" value="Genomic_DNA"/>
</dbReference>
<name>A0ACC6FRN8_9HELI</name>
<keyword evidence="2" id="KW-1185">Reference proteome</keyword>
<sequence>MLQKVDSSAGDSVLLCGDSALRDKAGSLWLASSIDNQVLSPCSPLHNPAFSSQLLESQNGFAKQAQPLESTFEKTAELQKVDSSDTAPCFVIASLAPQGVKTSEAVRA</sequence>
<evidence type="ECO:0000313" key="1">
    <source>
        <dbReference type="EMBL" id="MDL0081820.1"/>
    </source>
</evidence>
<dbReference type="Proteomes" id="UP001173802">
    <property type="component" value="Unassembled WGS sequence"/>
</dbReference>
<proteinExistence type="predicted"/>
<reference evidence="1 2" key="1">
    <citation type="journal article" date="2023" name="Microorganisms">
        <title>Isolation and Genomic Characteristics of Cat-Borne Campylobacter felis sp. nov. and Sheep-Borne Campylobacter ovis sp. nov.</title>
        <authorList>
            <person name="Wang H."/>
            <person name="Li Y."/>
            <person name="Gu Y."/>
            <person name="Zhou G."/>
            <person name="Chen X."/>
            <person name="Zhang X."/>
            <person name="Shao Z."/>
            <person name="Zhang J."/>
            <person name="Zhang M."/>
        </authorList>
    </citation>
    <scope>NUCLEOTIDE SEQUENCE [LARGE SCALE GENOMIC DNA]</scope>
    <source>
        <strain evidence="1 2">XJK30-2</strain>
    </source>
</reference>
<evidence type="ECO:0000313" key="2">
    <source>
        <dbReference type="Proteomes" id="UP001173802"/>
    </source>
</evidence>
<comment type="caution">
    <text evidence="1">The sequence shown here is derived from an EMBL/GenBank/DDBJ whole genome shotgun (WGS) entry which is preliminary data.</text>
</comment>